<evidence type="ECO:0000313" key="3">
    <source>
        <dbReference type="Proteomes" id="UP000732105"/>
    </source>
</evidence>
<dbReference type="Proteomes" id="UP000732105">
    <property type="component" value="Unassembled WGS sequence"/>
</dbReference>
<feature type="chain" id="PRO_5045421894" evidence="1">
    <location>
        <begin position="24"/>
        <end position="484"/>
    </location>
</feature>
<keyword evidence="2" id="KW-0449">Lipoprotein</keyword>
<evidence type="ECO:0000256" key="1">
    <source>
        <dbReference type="SAM" id="SignalP"/>
    </source>
</evidence>
<dbReference type="PROSITE" id="PS51257">
    <property type="entry name" value="PROKAR_LIPOPROTEIN"/>
    <property type="match status" value="1"/>
</dbReference>
<keyword evidence="3" id="KW-1185">Reference proteome</keyword>
<sequence length="484" mass="53353">MKKYIYKLSILFLAVAMVGCSNLDDELEEINIDKKNPSEVPGEPLFTNGARDMFDLLLETNVNRNVFRLYSQYWAQTTYPDESQYNQVTRNIPDNMWRILYRNTLKDITGAREIISQQETVTASEEAVKNNKLAVITIVETFAYATLVDIFGNVPFTDALDVSNPSPSYDDAATIYSTIMSNLDAAITAINQAEAGFADQDPIYDGDMAMWYKMANSLKLRMALRLADVNASTAQTMAEQAAANVISANSENFTIAYTNSSPNTHPLWVDLVQSGRNDFVPSNVLVDVMNGINDPRRAVYFTLFEGAYSGGIYGSANAASGFSQIGDFFKEPDLPGTLLSYAEVEFLLAEAAARGYSVGGTVESHYEAGIRASMDEYGISTVDADAYLLEADVAYATAAGDWKQKIGTQKWLAMYNLPFEGWTTWRLLDFTGIFQAPEGLTLGDIPVRFIYPIEEATLNGAQYDAAASAIGGDLKSTKLFWDVN</sequence>
<dbReference type="InterPro" id="IPR011990">
    <property type="entry name" value="TPR-like_helical_dom_sf"/>
</dbReference>
<dbReference type="InterPro" id="IPR041662">
    <property type="entry name" value="SusD-like_2"/>
</dbReference>
<feature type="signal peptide" evidence="1">
    <location>
        <begin position="1"/>
        <end position="23"/>
    </location>
</feature>
<organism evidence="2 3">
    <name type="scientific">Marinifilum caeruleilacunae</name>
    <dbReference type="NCBI Taxonomy" id="2499076"/>
    <lineage>
        <taxon>Bacteria</taxon>
        <taxon>Pseudomonadati</taxon>
        <taxon>Bacteroidota</taxon>
        <taxon>Bacteroidia</taxon>
        <taxon>Marinilabiliales</taxon>
        <taxon>Marinifilaceae</taxon>
    </lineage>
</organism>
<reference evidence="2 3" key="1">
    <citation type="submission" date="2018-12" db="EMBL/GenBank/DDBJ databases">
        <title>Marinifilum JC070 sp. nov., a marine bacterium isolated from Yongle Blue Hole in the South China Sea.</title>
        <authorList>
            <person name="Fu T."/>
        </authorList>
    </citation>
    <scope>NUCLEOTIDE SEQUENCE [LARGE SCALE GENOMIC DNA]</scope>
    <source>
        <strain evidence="2 3">JC070</strain>
    </source>
</reference>
<dbReference type="Gene3D" id="1.25.40.390">
    <property type="match status" value="1"/>
</dbReference>
<keyword evidence="1" id="KW-0732">Signal</keyword>
<proteinExistence type="predicted"/>
<accession>A0ABX1X0V5</accession>
<comment type="caution">
    <text evidence="2">The sequence shown here is derived from an EMBL/GenBank/DDBJ whole genome shotgun (WGS) entry which is preliminary data.</text>
</comment>
<dbReference type="Pfam" id="PF12771">
    <property type="entry name" value="SusD-like_2"/>
    <property type="match status" value="1"/>
</dbReference>
<protein>
    <submittedName>
        <fullName evidence="2">SusD/RagB family nutrient-binding outer membrane lipoprotein</fullName>
    </submittedName>
</protein>
<gene>
    <name evidence="2" type="ORF">ELS83_18175</name>
</gene>
<name>A0ABX1X0V5_9BACT</name>
<dbReference type="SUPFAM" id="SSF48452">
    <property type="entry name" value="TPR-like"/>
    <property type="match status" value="1"/>
</dbReference>
<dbReference type="RefSeq" id="WP_171596990.1">
    <property type="nucleotide sequence ID" value="NZ_RZNH01000040.1"/>
</dbReference>
<dbReference type="EMBL" id="RZNH01000040">
    <property type="protein sequence ID" value="NOU61733.1"/>
    <property type="molecule type" value="Genomic_DNA"/>
</dbReference>
<evidence type="ECO:0000313" key="2">
    <source>
        <dbReference type="EMBL" id="NOU61733.1"/>
    </source>
</evidence>